<accession>A0A2R6C7W9</accession>
<dbReference type="EMBL" id="NEXF01000354">
    <property type="protein sequence ID" value="PSO06982.1"/>
    <property type="molecule type" value="Genomic_DNA"/>
</dbReference>
<evidence type="ECO:0000313" key="2">
    <source>
        <dbReference type="Proteomes" id="UP000242015"/>
    </source>
</evidence>
<dbReference type="Proteomes" id="UP000242015">
    <property type="component" value="Unassembled WGS sequence"/>
</dbReference>
<gene>
    <name evidence="1" type="ORF">B9Q04_13280</name>
</gene>
<protein>
    <submittedName>
        <fullName evidence="1">Uncharacterized protein</fullName>
    </submittedName>
</protein>
<sequence>MGAKLTGDVASTGFSPSGFDPKGILAAGLSYTAPKSQNQEYVGVLGNLSVNSLNILGDIYPNGSMTLGRGVFLQLAASVYSPTAGVYWSVLGVVLNQSSGGLFTFGLIDQVWNETYACTGPGTLDQMSNVSGRGGIVVSFPGCFGTHYQYSTPILGIIKPPFRLNLGEYITPSGGAIGLIYNYTLLSSAGDFSGVVDEVTLYPGLKAAPAVLRVGGLTQLGFNYGMQLTLSAPLPLAVAQLSDASGELSLTPLAQGDVRVFPNQTLNYGIVSLSGVEGVSVYPNLTNPTRPEAVFSNGTLHPSSLWPLTTRGEYTITQVQPGGTIEIGANFSYYNPQTASYTPLPQAQIDVTINGSTRTVASYNGSVHYGFNPVAYGYYTVNLTYPQSLAFGIPHIGFVVGVMALESNITSGSASLTEVYPDGYTENLSLGAGEGVLLLIPPGGLTLEALGGYQYVGSDVRFGFIG</sequence>
<feature type="non-terminal residue" evidence="1">
    <location>
        <position position="466"/>
    </location>
</feature>
<comment type="caution">
    <text evidence="1">The sequence shown here is derived from an EMBL/GenBank/DDBJ whole genome shotgun (WGS) entry which is preliminary data.</text>
</comment>
<proteinExistence type="predicted"/>
<evidence type="ECO:0000313" key="1">
    <source>
        <dbReference type="EMBL" id="PSO06982.1"/>
    </source>
</evidence>
<organism evidence="1 2">
    <name type="scientific">Candidatus Marsarchaeota G2 archaeon BE_D</name>
    <dbReference type="NCBI Taxonomy" id="1978158"/>
    <lineage>
        <taxon>Archaea</taxon>
        <taxon>Candidatus Marsarchaeota</taxon>
        <taxon>Candidatus Marsarchaeota group 2</taxon>
    </lineage>
</organism>
<name>A0A2R6C7W9_9ARCH</name>
<reference evidence="1 2" key="1">
    <citation type="submission" date="2017-04" db="EMBL/GenBank/DDBJ databases">
        <title>Novel microbial lineages endemic to geothermal iron-oxide mats fill important gaps in the evolutionary history of Archaea.</title>
        <authorList>
            <person name="Jay Z.J."/>
            <person name="Beam J.P."/>
            <person name="Dlakic M."/>
            <person name="Rusch D.B."/>
            <person name="Kozubal M.A."/>
            <person name="Inskeep W.P."/>
        </authorList>
    </citation>
    <scope>NUCLEOTIDE SEQUENCE [LARGE SCALE GENOMIC DNA]</scope>
    <source>
        <strain evidence="1">BE_D</strain>
    </source>
</reference>
<dbReference type="AlphaFoldDB" id="A0A2R6C7W9"/>